<evidence type="ECO:0000259" key="4">
    <source>
        <dbReference type="SMART" id="SM00382"/>
    </source>
</evidence>
<dbReference type="Pfam" id="PF03266">
    <property type="entry name" value="NTPase_1"/>
    <property type="match status" value="1"/>
</dbReference>
<dbReference type="RefSeq" id="XP_026272354.1">
    <property type="nucleotide sequence ID" value="XM_026416569.2"/>
</dbReference>
<protein>
    <submittedName>
        <fullName evidence="6">Cancer-related nucleoside-triphosphatase homolog isoform X1</fullName>
    </submittedName>
</protein>
<dbReference type="SMART" id="SM00382">
    <property type="entry name" value="AAA"/>
    <property type="match status" value="1"/>
</dbReference>
<evidence type="ECO:0000256" key="2">
    <source>
        <dbReference type="ARBA" id="ARBA00022801"/>
    </source>
</evidence>
<evidence type="ECO:0000256" key="3">
    <source>
        <dbReference type="ARBA" id="ARBA00022840"/>
    </source>
</evidence>
<dbReference type="GeneID" id="113202378"/>
<dbReference type="Gene3D" id="3.40.50.300">
    <property type="entry name" value="P-loop containing nucleotide triphosphate hydrolases"/>
    <property type="match status" value="1"/>
</dbReference>
<evidence type="ECO:0000256" key="1">
    <source>
        <dbReference type="ARBA" id="ARBA00022741"/>
    </source>
</evidence>
<dbReference type="InterPro" id="IPR003593">
    <property type="entry name" value="AAA+_ATPase"/>
</dbReference>
<dbReference type="PANTHER" id="PTHR43146">
    <property type="entry name" value="CANCER-RELATED NUCLEOSIDE-TRIPHOSPHATASE"/>
    <property type="match status" value="1"/>
</dbReference>
<evidence type="ECO:0000313" key="5">
    <source>
        <dbReference type="Proteomes" id="UP000504606"/>
    </source>
</evidence>
<keyword evidence="3" id="KW-0067">ATP-binding</keyword>
<dbReference type="InterPro" id="IPR004948">
    <property type="entry name" value="Nuc-triphosphatase_THEP1"/>
</dbReference>
<accession>A0A6J1RTL9</accession>
<evidence type="ECO:0000313" key="6">
    <source>
        <dbReference type="RefSeq" id="XP_026272354.1"/>
    </source>
</evidence>
<dbReference type="KEGG" id="foc:113202378"/>
<organism evidence="5 6">
    <name type="scientific">Frankliniella occidentalis</name>
    <name type="common">Western flower thrips</name>
    <name type="synonym">Euthrips occidentalis</name>
    <dbReference type="NCBI Taxonomy" id="133901"/>
    <lineage>
        <taxon>Eukaryota</taxon>
        <taxon>Metazoa</taxon>
        <taxon>Ecdysozoa</taxon>
        <taxon>Arthropoda</taxon>
        <taxon>Hexapoda</taxon>
        <taxon>Insecta</taxon>
        <taxon>Pterygota</taxon>
        <taxon>Neoptera</taxon>
        <taxon>Paraneoptera</taxon>
        <taxon>Thysanoptera</taxon>
        <taxon>Terebrantia</taxon>
        <taxon>Thripoidea</taxon>
        <taxon>Thripidae</taxon>
        <taxon>Frankliniella</taxon>
    </lineage>
</organism>
<dbReference type="CDD" id="cd19482">
    <property type="entry name" value="RecA-like_Thep1"/>
    <property type="match status" value="1"/>
</dbReference>
<dbReference type="Proteomes" id="UP000504606">
    <property type="component" value="Unplaced"/>
</dbReference>
<keyword evidence="5" id="KW-1185">Reference proteome</keyword>
<dbReference type="GO" id="GO:0005524">
    <property type="term" value="F:ATP binding"/>
    <property type="evidence" value="ECO:0007669"/>
    <property type="project" value="UniProtKB-KW"/>
</dbReference>
<keyword evidence="2" id="KW-0378">Hydrolase</keyword>
<feature type="domain" description="AAA+ ATPase" evidence="4">
    <location>
        <begin position="20"/>
        <end position="196"/>
    </location>
</feature>
<dbReference type="PANTHER" id="PTHR43146:SF1">
    <property type="entry name" value="CANCER-RELATED NUCLEOSIDE-TRIPHOSPHATASE"/>
    <property type="match status" value="1"/>
</dbReference>
<dbReference type="AlphaFoldDB" id="A0A6J1RTL9"/>
<proteinExistence type="inferred from homology"/>
<dbReference type="HAMAP" id="MF_00796">
    <property type="entry name" value="NTPase_1"/>
    <property type="match status" value="1"/>
</dbReference>
<dbReference type="OrthoDB" id="446244at2759"/>
<reference evidence="6" key="1">
    <citation type="submission" date="2025-08" db="UniProtKB">
        <authorList>
            <consortium name="RefSeq"/>
        </authorList>
    </citation>
    <scope>IDENTIFICATION</scope>
    <source>
        <tissue evidence="6">Whole organism</tissue>
    </source>
</reference>
<gene>
    <name evidence="6" type="primary">LOC113202378</name>
</gene>
<sequence length="203" mass="22393">MFSLNNTNHVNQFFNMSTSTVQHIILTGSPGVGKTTIIQKVCSELLRKDVPVKGFYTSEVREKGKRIGFDVVSLAGEKSSLARIGNITGPKVGQYVVDLQSFESVALPIFKSLNENSIIVIDEIGKMELFSKSFEIATKTAFSSRNTILGTIPVQKGKPIPLVEFVRSHPSVKLITVDMKNRDHIADEIVQLLTSSFHDLGKK</sequence>
<dbReference type="NCBIfam" id="NF010248">
    <property type="entry name" value="PRK13695.1"/>
    <property type="match status" value="1"/>
</dbReference>
<dbReference type="InterPro" id="IPR027417">
    <property type="entry name" value="P-loop_NTPase"/>
</dbReference>
<dbReference type="SUPFAM" id="SSF52540">
    <property type="entry name" value="P-loop containing nucleoside triphosphate hydrolases"/>
    <property type="match status" value="1"/>
</dbReference>
<name>A0A6J1RTL9_FRAOC</name>
<keyword evidence="1" id="KW-0547">Nucleotide-binding</keyword>
<dbReference type="GO" id="GO:0017111">
    <property type="term" value="F:ribonucleoside triphosphate phosphatase activity"/>
    <property type="evidence" value="ECO:0007669"/>
    <property type="project" value="InterPro"/>
</dbReference>